<accession>A0A934IMX8</accession>
<evidence type="ECO:0008006" key="4">
    <source>
        <dbReference type="Google" id="ProtNLM"/>
    </source>
</evidence>
<keyword evidence="1" id="KW-1133">Transmembrane helix</keyword>
<protein>
    <recommendedName>
        <fullName evidence="4">Signal peptidase II</fullName>
    </recommendedName>
</protein>
<keyword evidence="1" id="KW-0812">Transmembrane</keyword>
<evidence type="ECO:0000256" key="1">
    <source>
        <dbReference type="SAM" id="Phobius"/>
    </source>
</evidence>
<dbReference type="Proteomes" id="UP000602124">
    <property type="component" value="Unassembled WGS sequence"/>
</dbReference>
<gene>
    <name evidence="2" type="ORF">JEQ47_02790</name>
</gene>
<feature type="transmembrane region" description="Helical" evidence="1">
    <location>
        <begin position="122"/>
        <end position="140"/>
    </location>
</feature>
<dbReference type="RefSeq" id="WP_198874865.1">
    <property type="nucleotide sequence ID" value="NZ_JAEKMH010000001.1"/>
</dbReference>
<proteinExistence type="predicted"/>
<dbReference type="AlphaFoldDB" id="A0A934IMX8"/>
<organism evidence="2 3">
    <name type="scientific">Devosia sediminis</name>
    <dbReference type="NCBI Taxonomy" id="2798801"/>
    <lineage>
        <taxon>Bacteria</taxon>
        <taxon>Pseudomonadati</taxon>
        <taxon>Pseudomonadota</taxon>
        <taxon>Alphaproteobacteria</taxon>
        <taxon>Hyphomicrobiales</taxon>
        <taxon>Devosiaceae</taxon>
        <taxon>Devosia</taxon>
    </lineage>
</organism>
<keyword evidence="3" id="KW-1185">Reference proteome</keyword>
<comment type="caution">
    <text evidence="2">The sequence shown here is derived from an EMBL/GenBank/DDBJ whole genome shotgun (WGS) entry which is preliminary data.</text>
</comment>
<keyword evidence="1" id="KW-0472">Membrane</keyword>
<feature type="transmembrane region" description="Helical" evidence="1">
    <location>
        <begin position="51"/>
        <end position="70"/>
    </location>
</feature>
<name>A0A934IMX8_9HYPH</name>
<sequence>MKGIVPYFVFVWLMALDLASRTLAAELVGAMDGFHGLLPGISIDYLVRPNAALPVWPTLAVTIIALVVLIRLRGSHRSVEHLACAALLAGGAANLLEIVFSGTMTTLVSIGPVSAPLLRLNLAHVWIAGAVLLALGDAFGRAGANLRPGETEAS</sequence>
<evidence type="ECO:0000313" key="3">
    <source>
        <dbReference type="Proteomes" id="UP000602124"/>
    </source>
</evidence>
<reference evidence="2" key="1">
    <citation type="submission" date="2020-12" db="EMBL/GenBank/DDBJ databases">
        <title>Devosia sp. MSA67 isolated from Mo River.</title>
        <authorList>
            <person name="Ma F."/>
            <person name="Zi Z."/>
        </authorList>
    </citation>
    <scope>NUCLEOTIDE SEQUENCE</scope>
    <source>
        <strain evidence="2">MSA67</strain>
    </source>
</reference>
<feature type="transmembrane region" description="Helical" evidence="1">
    <location>
        <begin position="82"/>
        <end position="102"/>
    </location>
</feature>
<dbReference type="EMBL" id="JAEKMH010000001">
    <property type="protein sequence ID" value="MBJ3783638.1"/>
    <property type="molecule type" value="Genomic_DNA"/>
</dbReference>
<evidence type="ECO:0000313" key="2">
    <source>
        <dbReference type="EMBL" id="MBJ3783638.1"/>
    </source>
</evidence>